<evidence type="ECO:0000313" key="8">
    <source>
        <dbReference type="Proteomes" id="UP000185779"/>
    </source>
</evidence>
<evidence type="ECO:0000256" key="4">
    <source>
        <dbReference type="ARBA" id="ARBA00023136"/>
    </source>
</evidence>
<evidence type="ECO:0000256" key="1">
    <source>
        <dbReference type="ARBA" id="ARBA00004127"/>
    </source>
</evidence>
<proteinExistence type="predicted"/>
<dbReference type="Proteomes" id="UP000885936">
    <property type="component" value="Unassembled WGS sequence"/>
</dbReference>
<dbReference type="STRING" id="1839936.SBU_001365"/>
<dbReference type="Proteomes" id="UP000185779">
    <property type="component" value="Unassembled WGS sequence"/>
</dbReference>
<reference evidence="7 8" key="1">
    <citation type="submission" date="2016-05" db="EMBL/GenBank/DDBJ databases">
        <title>Microbial consortia oxidize butane by reversing methanogenesis.</title>
        <authorList>
            <person name="Laso-Perez R."/>
            <person name="Richter M."/>
            <person name="Wegener G."/>
            <person name="Musat F."/>
        </authorList>
    </citation>
    <scope>NUCLEOTIDE SEQUENCE [LARGE SCALE GENOMIC DNA]</scope>
    <source>
        <strain evidence="7">BOX1</strain>
    </source>
</reference>
<name>A0A1F2P466_9EURY</name>
<keyword evidence="2 5" id="KW-0812">Transmembrane</keyword>
<comment type="caution">
    <text evidence="7">The sequence shown here is derived from an EMBL/GenBank/DDBJ whole genome shotgun (WGS) entry which is preliminary data.</text>
</comment>
<dbReference type="EMBL" id="LYOR01000007">
    <property type="protein sequence ID" value="OFV65782.1"/>
    <property type="molecule type" value="Genomic_DNA"/>
</dbReference>
<organism evidence="7 8">
    <name type="scientific">Candidatus Syntropharchaeum butanivorans</name>
    <dbReference type="NCBI Taxonomy" id="1839936"/>
    <lineage>
        <taxon>Archaea</taxon>
        <taxon>Methanobacteriati</taxon>
        <taxon>Methanobacteriota</taxon>
        <taxon>Stenosarchaea group</taxon>
        <taxon>Methanomicrobia</taxon>
        <taxon>Methanosarcinales</taxon>
        <taxon>ANME-2 cluster</taxon>
        <taxon>Candidatus Syntropharchaeum</taxon>
    </lineage>
</organism>
<dbReference type="AlphaFoldDB" id="A0A1F2P466"/>
<protein>
    <submittedName>
        <fullName evidence="7">Membrane protein containing DUF125, transmembrane</fullName>
    </submittedName>
</protein>
<gene>
    <name evidence="6" type="ORF">ENI32_02665</name>
    <name evidence="7" type="ORF">SBU_001365</name>
</gene>
<accession>A0A1F2P466</accession>
<keyword evidence="3 5" id="KW-1133">Transmembrane helix</keyword>
<feature type="transmembrane region" description="Helical" evidence="5">
    <location>
        <begin position="53"/>
        <end position="76"/>
    </location>
</feature>
<feature type="transmembrane region" description="Helical" evidence="5">
    <location>
        <begin position="107"/>
        <end position="133"/>
    </location>
</feature>
<dbReference type="GO" id="GO:0030026">
    <property type="term" value="P:intracellular manganese ion homeostasis"/>
    <property type="evidence" value="ECO:0007669"/>
    <property type="project" value="InterPro"/>
</dbReference>
<comment type="subcellular location">
    <subcellularLocation>
        <location evidence="1">Endomembrane system</location>
        <topology evidence="1">Multi-pass membrane protein</topology>
    </subcellularLocation>
</comment>
<keyword evidence="8" id="KW-1185">Reference proteome</keyword>
<feature type="transmembrane region" description="Helical" evidence="5">
    <location>
        <begin position="139"/>
        <end position="162"/>
    </location>
</feature>
<keyword evidence="4 5" id="KW-0472">Membrane</keyword>
<dbReference type="PATRIC" id="fig|1839936.3.peg.1383"/>
<evidence type="ECO:0000313" key="6">
    <source>
        <dbReference type="EMBL" id="HEC56775.1"/>
    </source>
</evidence>
<evidence type="ECO:0000256" key="5">
    <source>
        <dbReference type="SAM" id="Phobius"/>
    </source>
</evidence>
<dbReference type="EMBL" id="DRIE01000043">
    <property type="protein sequence ID" value="HEC56775.1"/>
    <property type="molecule type" value="Genomic_DNA"/>
</dbReference>
<sequence>MEDLKERFNEYLELSGVSEIARRYFVMNAFDGVLTMVGVIIGAYMGGNINHDVILGAGISASIAMGISGFSGAYMTENAERTREMKRLESALLISLEGTRFSRAKRFAIIFVSLVDGLSPAVGAFIVVSPFFFTSIIAPATAVLLSLALALITLFLLGVYLAHISDEMFITHGLKMLIVGLITITICTGAMRLL</sequence>
<evidence type="ECO:0000256" key="2">
    <source>
        <dbReference type="ARBA" id="ARBA00022692"/>
    </source>
</evidence>
<dbReference type="GO" id="GO:0005384">
    <property type="term" value="F:manganese ion transmembrane transporter activity"/>
    <property type="evidence" value="ECO:0007669"/>
    <property type="project" value="InterPro"/>
</dbReference>
<evidence type="ECO:0000313" key="7">
    <source>
        <dbReference type="EMBL" id="OFV65782.1"/>
    </source>
</evidence>
<feature type="transmembrane region" description="Helical" evidence="5">
    <location>
        <begin position="174"/>
        <end position="193"/>
    </location>
</feature>
<reference evidence="6" key="2">
    <citation type="journal article" date="2020" name="mSystems">
        <title>Genome- and Community-Level Interaction Insights into Carbon Utilization and Element Cycling Functions of Hydrothermarchaeota in Hydrothermal Sediment.</title>
        <authorList>
            <person name="Zhou Z."/>
            <person name="Liu Y."/>
            <person name="Xu W."/>
            <person name="Pan J."/>
            <person name="Luo Z.H."/>
            <person name="Li M."/>
        </authorList>
    </citation>
    <scope>NUCLEOTIDE SEQUENCE [LARGE SCALE GENOMIC DNA]</scope>
    <source>
        <strain evidence="6">HyVt-386</strain>
    </source>
</reference>
<dbReference type="InterPro" id="IPR008217">
    <property type="entry name" value="Ccc1_fam"/>
</dbReference>
<evidence type="ECO:0000256" key="3">
    <source>
        <dbReference type="ARBA" id="ARBA00022989"/>
    </source>
</evidence>
<dbReference type="Pfam" id="PF01988">
    <property type="entry name" value="VIT1"/>
    <property type="match status" value="1"/>
</dbReference>
<feature type="transmembrane region" description="Helical" evidence="5">
    <location>
        <begin position="24"/>
        <end position="47"/>
    </location>
</feature>
<dbReference type="GO" id="GO:0012505">
    <property type="term" value="C:endomembrane system"/>
    <property type="evidence" value="ECO:0007669"/>
    <property type="project" value="UniProtKB-SubCell"/>
</dbReference>